<name>A0A9P8MHN0_9HYPO</name>
<dbReference type="Pfam" id="PF24870">
    <property type="entry name" value="DUF7735"/>
    <property type="match status" value="1"/>
</dbReference>
<organism evidence="4 5">
    <name type="scientific">Metarhizium humberi</name>
    <dbReference type="NCBI Taxonomy" id="2596975"/>
    <lineage>
        <taxon>Eukaryota</taxon>
        <taxon>Fungi</taxon>
        <taxon>Dikarya</taxon>
        <taxon>Ascomycota</taxon>
        <taxon>Pezizomycotina</taxon>
        <taxon>Sordariomycetes</taxon>
        <taxon>Hypocreomycetidae</taxon>
        <taxon>Hypocreales</taxon>
        <taxon>Clavicipitaceae</taxon>
        <taxon>Metarhizium</taxon>
    </lineage>
</organism>
<proteinExistence type="predicted"/>
<feature type="compositionally biased region" description="Low complexity" evidence="1">
    <location>
        <begin position="113"/>
        <end position="138"/>
    </location>
</feature>
<reference evidence="4 5" key="1">
    <citation type="submission" date="2020-07" db="EMBL/GenBank/DDBJ databases">
        <title>Metarhizium humberi genome.</title>
        <authorList>
            <person name="Lysoe E."/>
        </authorList>
    </citation>
    <scope>NUCLEOTIDE SEQUENCE [LARGE SCALE GENOMIC DNA]</scope>
    <source>
        <strain evidence="4 5">ESALQ1638</strain>
    </source>
</reference>
<comment type="caution">
    <text evidence="4">The sequence shown here is derived from an EMBL/GenBank/DDBJ whole genome shotgun (WGS) entry which is preliminary data.</text>
</comment>
<keyword evidence="2" id="KW-0732">Signal</keyword>
<feature type="region of interest" description="Disordered" evidence="1">
    <location>
        <begin position="107"/>
        <end position="143"/>
    </location>
</feature>
<feature type="signal peptide" evidence="2">
    <location>
        <begin position="1"/>
        <end position="16"/>
    </location>
</feature>
<protein>
    <recommendedName>
        <fullName evidence="3">DUF7735 domain-containing protein</fullName>
    </recommendedName>
</protein>
<evidence type="ECO:0000313" key="4">
    <source>
        <dbReference type="EMBL" id="KAH0599469.1"/>
    </source>
</evidence>
<dbReference type="Proteomes" id="UP000764110">
    <property type="component" value="Unassembled WGS sequence"/>
</dbReference>
<accession>A0A9P8MHN0</accession>
<sequence>MQTKIVLAALAGTAFAANLQPRQTDLGVATQCLDLLKTIPTPPPDLTKEWMTNPPKDYCSISIPASLSKDWSSYTSSASSWVKAHSSDLAKCPGGGQVTAKSPLDCKAGSGSGTQATATSGTQATASATSGSATGASQPTKTGAASRETGMAFAAVAAAGFALAAL</sequence>
<evidence type="ECO:0000256" key="2">
    <source>
        <dbReference type="SAM" id="SignalP"/>
    </source>
</evidence>
<evidence type="ECO:0000259" key="3">
    <source>
        <dbReference type="Pfam" id="PF24870"/>
    </source>
</evidence>
<gene>
    <name evidence="4" type="ORF">MHUMG1_02257</name>
</gene>
<evidence type="ECO:0000256" key="1">
    <source>
        <dbReference type="SAM" id="MobiDB-lite"/>
    </source>
</evidence>
<dbReference type="AlphaFoldDB" id="A0A9P8MHN0"/>
<dbReference type="InterPro" id="IPR056637">
    <property type="entry name" value="DUF7735"/>
</dbReference>
<dbReference type="EMBL" id="JACEFI010000003">
    <property type="protein sequence ID" value="KAH0599469.1"/>
    <property type="molecule type" value="Genomic_DNA"/>
</dbReference>
<keyword evidence="5" id="KW-1185">Reference proteome</keyword>
<evidence type="ECO:0000313" key="5">
    <source>
        <dbReference type="Proteomes" id="UP000764110"/>
    </source>
</evidence>
<feature type="domain" description="DUF7735" evidence="3">
    <location>
        <begin position="56"/>
        <end position="91"/>
    </location>
</feature>
<feature type="chain" id="PRO_5040497397" description="DUF7735 domain-containing protein" evidence="2">
    <location>
        <begin position="17"/>
        <end position="166"/>
    </location>
</feature>